<organism evidence="1 2">
    <name type="scientific">Rhododendron molle</name>
    <name type="common">Chinese azalea</name>
    <name type="synonym">Azalea mollis</name>
    <dbReference type="NCBI Taxonomy" id="49168"/>
    <lineage>
        <taxon>Eukaryota</taxon>
        <taxon>Viridiplantae</taxon>
        <taxon>Streptophyta</taxon>
        <taxon>Embryophyta</taxon>
        <taxon>Tracheophyta</taxon>
        <taxon>Spermatophyta</taxon>
        <taxon>Magnoliopsida</taxon>
        <taxon>eudicotyledons</taxon>
        <taxon>Gunneridae</taxon>
        <taxon>Pentapetalae</taxon>
        <taxon>asterids</taxon>
        <taxon>Ericales</taxon>
        <taxon>Ericaceae</taxon>
        <taxon>Ericoideae</taxon>
        <taxon>Rhodoreae</taxon>
        <taxon>Rhododendron</taxon>
    </lineage>
</organism>
<name>A0ACC0N651_RHOML</name>
<accession>A0ACC0N651</accession>
<dbReference type="Proteomes" id="UP001062846">
    <property type="component" value="Chromosome 7"/>
</dbReference>
<proteinExistence type="predicted"/>
<dbReference type="EMBL" id="CM046394">
    <property type="protein sequence ID" value="KAI8548564.1"/>
    <property type="molecule type" value="Genomic_DNA"/>
</dbReference>
<comment type="caution">
    <text evidence="1">The sequence shown here is derived from an EMBL/GenBank/DDBJ whole genome shotgun (WGS) entry which is preliminary data.</text>
</comment>
<evidence type="ECO:0000313" key="2">
    <source>
        <dbReference type="Proteomes" id="UP001062846"/>
    </source>
</evidence>
<keyword evidence="2" id="KW-1185">Reference proteome</keyword>
<gene>
    <name evidence="1" type="ORF">RHMOL_Rhmol07G0282200</name>
</gene>
<reference evidence="1" key="1">
    <citation type="submission" date="2022-02" db="EMBL/GenBank/DDBJ databases">
        <title>Plant Genome Project.</title>
        <authorList>
            <person name="Zhang R.-G."/>
        </authorList>
    </citation>
    <scope>NUCLEOTIDE SEQUENCE</scope>
    <source>
        <strain evidence="1">AT1</strain>
    </source>
</reference>
<evidence type="ECO:0000313" key="1">
    <source>
        <dbReference type="EMBL" id="KAI8548564.1"/>
    </source>
</evidence>
<sequence>MPVRKFMTVGGGRASVVARPAICSGGDGVCKRWQGRGALVMVVVGRIIMASNEQTPPKFQVITTIHNDSFIPANQEQEEEDQTFWRHQ</sequence>
<protein>
    <submittedName>
        <fullName evidence="1">Uncharacterized protein</fullName>
    </submittedName>
</protein>